<dbReference type="InterPro" id="IPR017972">
    <property type="entry name" value="Cyt_P450_CS"/>
</dbReference>
<comment type="subcellular location">
    <subcellularLocation>
        <location evidence="4">Endoplasmic reticulum membrane</location>
        <topology evidence="4">Peripheral membrane protein</topology>
    </subcellularLocation>
    <subcellularLocation>
        <location evidence="3">Microsome membrane</location>
        <topology evidence="3">Peripheral membrane protein</topology>
    </subcellularLocation>
</comment>
<comment type="similarity">
    <text evidence="5 15">Belongs to the cytochrome P450 family.</text>
</comment>
<comment type="function">
    <text evidence="2">May be involved in the metabolism of insect hormones and in the breakdown of synthetic insecticides.</text>
</comment>
<dbReference type="PRINTS" id="PR00385">
    <property type="entry name" value="P450"/>
</dbReference>
<keyword evidence="16" id="KW-0812">Transmembrane</keyword>
<evidence type="ECO:0000256" key="12">
    <source>
        <dbReference type="ARBA" id="ARBA00023033"/>
    </source>
</evidence>
<evidence type="ECO:0000256" key="14">
    <source>
        <dbReference type="PIRSR" id="PIRSR602401-1"/>
    </source>
</evidence>
<dbReference type="InterPro" id="IPR002401">
    <property type="entry name" value="Cyt_P450_E_grp-I"/>
</dbReference>
<dbReference type="Gene3D" id="1.10.630.10">
    <property type="entry name" value="Cytochrome P450"/>
    <property type="match status" value="1"/>
</dbReference>
<dbReference type="InterPro" id="IPR001128">
    <property type="entry name" value="Cyt_P450"/>
</dbReference>
<evidence type="ECO:0000256" key="6">
    <source>
        <dbReference type="ARBA" id="ARBA00022617"/>
    </source>
</evidence>
<dbReference type="PROSITE" id="PS00086">
    <property type="entry name" value="CYTOCHROME_P450"/>
    <property type="match status" value="1"/>
</dbReference>
<dbReference type="AlphaFoldDB" id="A0A8S0ZCT9"/>
<evidence type="ECO:0000313" key="18">
    <source>
        <dbReference type="Proteomes" id="UP000494256"/>
    </source>
</evidence>
<evidence type="ECO:0000256" key="13">
    <source>
        <dbReference type="ARBA" id="ARBA00023136"/>
    </source>
</evidence>
<keyword evidence="12 15" id="KW-0503">Monooxygenase</keyword>
<dbReference type="InterPro" id="IPR036396">
    <property type="entry name" value="Cyt_P450_sf"/>
</dbReference>
<evidence type="ECO:0000256" key="3">
    <source>
        <dbReference type="ARBA" id="ARBA00004174"/>
    </source>
</evidence>
<comment type="cofactor">
    <cofactor evidence="1 14">
        <name>heme</name>
        <dbReference type="ChEBI" id="CHEBI:30413"/>
    </cofactor>
</comment>
<dbReference type="OrthoDB" id="341477at2759"/>
<dbReference type="GO" id="GO:0020037">
    <property type="term" value="F:heme binding"/>
    <property type="evidence" value="ECO:0007669"/>
    <property type="project" value="InterPro"/>
</dbReference>
<reference evidence="17 18" key="1">
    <citation type="submission" date="2020-04" db="EMBL/GenBank/DDBJ databases">
        <authorList>
            <person name="Wallbank WR R."/>
            <person name="Pardo Diaz C."/>
            <person name="Kozak K."/>
            <person name="Martin S."/>
            <person name="Jiggins C."/>
            <person name="Moest M."/>
            <person name="Warren A I."/>
            <person name="Byers J.R.P. K."/>
            <person name="Montejo-Kovacevich G."/>
            <person name="Yen C E."/>
        </authorList>
    </citation>
    <scope>NUCLEOTIDE SEQUENCE [LARGE SCALE GENOMIC DNA]</scope>
</reference>
<accession>A0A8S0ZCT9</accession>
<name>A0A8S0ZCT9_ARCPL</name>
<evidence type="ECO:0000256" key="15">
    <source>
        <dbReference type="RuleBase" id="RU000461"/>
    </source>
</evidence>
<comment type="caution">
    <text evidence="17">The sequence shown here is derived from an EMBL/GenBank/DDBJ whole genome shotgun (WGS) entry which is preliminary data.</text>
</comment>
<dbReference type="Proteomes" id="UP000494256">
    <property type="component" value="Unassembled WGS sequence"/>
</dbReference>
<dbReference type="Pfam" id="PF00067">
    <property type="entry name" value="p450"/>
    <property type="match status" value="1"/>
</dbReference>
<dbReference type="PANTHER" id="PTHR24291">
    <property type="entry name" value="CYTOCHROME P450 FAMILY 4"/>
    <property type="match status" value="1"/>
</dbReference>
<keyword evidence="9" id="KW-0492">Microsome</keyword>
<proteinExistence type="inferred from homology"/>
<feature type="binding site" description="axial binding residue" evidence="14">
    <location>
        <position position="451"/>
    </location>
    <ligand>
        <name>heme</name>
        <dbReference type="ChEBI" id="CHEBI:30413"/>
    </ligand>
    <ligandPart>
        <name>Fe</name>
        <dbReference type="ChEBI" id="CHEBI:18248"/>
    </ligandPart>
</feature>
<evidence type="ECO:0000256" key="11">
    <source>
        <dbReference type="ARBA" id="ARBA00023004"/>
    </source>
</evidence>
<keyword evidence="6 14" id="KW-0349">Heme</keyword>
<evidence type="ECO:0000256" key="7">
    <source>
        <dbReference type="ARBA" id="ARBA00022723"/>
    </source>
</evidence>
<evidence type="ECO:0000256" key="8">
    <source>
        <dbReference type="ARBA" id="ARBA00022824"/>
    </source>
</evidence>
<dbReference type="GO" id="GO:0016705">
    <property type="term" value="F:oxidoreductase activity, acting on paired donors, with incorporation or reduction of molecular oxygen"/>
    <property type="evidence" value="ECO:0007669"/>
    <property type="project" value="InterPro"/>
</dbReference>
<evidence type="ECO:0008006" key="19">
    <source>
        <dbReference type="Google" id="ProtNLM"/>
    </source>
</evidence>
<evidence type="ECO:0000256" key="1">
    <source>
        <dbReference type="ARBA" id="ARBA00001971"/>
    </source>
</evidence>
<keyword evidence="10 15" id="KW-0560">Oxidoreductase</keyword>
<dbReference type="InterPro" id="IPR050196">
    <property type="entry name" value="Cytochrome_P450_Monoox"/>
</dbReference>
<evidence type="ECO:0000256" key="4">
    <source>
        <dbReference type="ARBA" id="ARBA00004406"/>
    </source>
</evidence>
<evidence type="ECO:0000313" key="17">
    <source>
        <dbReference type="EMBL" id="CAB3230222.1"/>
    </source>
</evidence>
<protein>
    <recommendedName>
        <fullName evidence="19">Cytochrome P450</fullName>
    </recommendedName>
</protein>
<dbReference type="GO" id="GO:0005506">
    <property type="term" value="F:iron ion binding"/>
    <property type="evidence" value="ECO:0007669"/>
    <property type="project" value="InterPro"/>
</dbReference>
<organism evidence="17 18">
    <name type="scientific">Arctia plantaginis</name>
    <name type="common">Wood tiger moth</name>
    <name type="synonym">Phalaena plantaginis</name>
    <dbReference type="NCBI Taxonomy" id="874455"/>
    <lineage>
        <taxon>Eukaryota</taxon>
        <taxon>Metazoa</taxon>
        <taxon>Ecdysozoa</taxon>
        <taxon>Arthropoda</taxon>
        <taxon>Hexapoda</taxon>
        <taxon>Insecta</taxon>
        <taxon>Pterygota</taxon>
        <taxon>Neoptera</taxon>
        <taxon>Endopterygota</taxon>
        <taxon>Lepidoptera</taxon>
        <taxon>Glossata</taxon>
        <taxon>Ditrysia</taxon>
        <taxon>Noctuoidea</taxon>
        <taxon>Erebidae</taxon>
        <taxon>Arctiinae</taxon>
        <taxon>Arctia</taxon>
    </lineage>
</organism>
<evidence type="ECO:0000256" key="2">
    <source>
        <dbReference type="ARBA" id="ARBA00003690"/>
    </source>
</evidence>
<feature type="transmembrane region" description="Helical" evidence="16">
    <location>
        <begin position="6"/>
        <end position="22"/>
    </location>
</feature>
<keyword evidence="11 14" id="KW-0408">Iron</keyword>
<dbReference type="PANTHER" id="PTHR24291:SF189">
    <property type="entry name" value="CYTOCHROME P450 4C3-RELATED"/>
    <property type="match status" value="1"/>
</dbReference>
<evidence type="ECO:0000256" key="16">
    <source>
        <dbReference type="SAM" id="Phobius"/>
    </source>
</evidence>
<keyword evidence="13 16" id="KW-0472">Membrane</keyword>
<evidence type="ECO:0000256" key="9">
    <source>
        <dbReference type="ARBA" id="ARBA00022848"/>
    </source>
</evidence>
<dbReference type="GO" id="GO:0004497">
    <property type="term" value="F:monooxygenase activity"/>
    <property type="evidence" value="ECO:0007669"/>
    <property type="project" value="UniProtKB-KW"/>
</dbReference>
<dbReference type="EMBL" id="CADEBD010000287">
    <property type="protein sequence ID" value="CAB3230222.1"/>
    <property type="molecule type" value="Genomic_DNA"/>
</dbReference>
<evidence type="ECO:0000256" key="5">
    <source>
        <dbReference type="ARBA" id="ARBA00010617"/>
    </source>
</evidence>
<keyword evidence="16" id="KW-1133">Transmembrane helix</keyword>
<evidence type="ECO:0000256" key="10">
    <source>
        <dbReference type="ARBA" id="ARBA00023002"/>
    </source>
</evidence>
<dbReference type="SUPFAM" id="SSF48264">
    <property type="entry name" value="Cytochrome P450"/>
    <property type="match status" value="1"/>
</dbReference>
<keyword evidence="7 14" id="KW-0479">Metal-binding</keyword>
<keyword evidence="8" id="KW-0256">Endoplasmic reticulum</keyword>
<dbReference type="PRINTS" id="PR00463">
    <property type="entry name" value="EP450I"/>
</dbReference>
<gene>
    <name evidence="17" type="ORF">APLA_LOCUS4462</name>
</gene>
<dbReference type="GO" id="GO:0005789">
    <property type="term" value="C:endoplasmic reticulum membrane"/>
    <property type="evidence" value="ECO:0007669"/>
    <property type="project" value="UniProtKB-SubCell"/>
</dbReference>
<sequence>MQILWQYIVGVLTLCVVLLFWIREQRARRRFAGLSSYPLLPFIGNIHQIFGDSKALFRHIAHVSEVCENNESGMFVIWIGHCPLLVVQDPEDVRTITNAFVEKPYIYSFGKIWLGDGLVTAPVSTWKQNIRKLAGTFSSSVVDSYLGVFNAQAKKLVDNLLMEVGQEPFDIMQKYLAYTTLEAICQTALGVSKISENIVTTEYYVAFNRCLELLVNRGMNAFVHPDFTYKLTPKYQEIKKCVRVLHNVSDTVMRKRKYEREKLRTEEMKEKKTGDTEGPKFKAFLDILLDLREIDPSLTEQQIKSEVDTIIVGGQETVASTMFYTLLLLGCKTRVQEKVYAEMKSIFGDSTRPVTKEDLSEMKYLEAVINETLRMYPPLPGVLRYADRDLQIKSFTIPKGTICAINGWGAGRSASVWGKDSALYRPERWLEDQPPGNTASFLAFSYGRRACIGKKYAMAILKTVISQCVRELEFISEADNMQFKVDIGLRPTCGHLIQVRRRESLQK</sequence>